<reference evidence="4" key="2">
    <citation type="submission" date="2025-08" db="UniProtKB">
        <authorList>
            <consortium name="RefSeq"/>
        </authorList>
    </citation>
    <scope>IDENTIFICATION</scope>
    <source>
        <tissue evidence="4">Young leaves</tissue>
    </source>
</reference>
<dbReference type="GeneID" id="113874381"/>
<reference evidence="3" key="1">
    <citation type="journal article" date="2019" name="Toxins">
        <title>Detection of Abrin-Like and Prepropulchellin-Like Toxin Genes and Transcripts Using Whole Genome Sequencing and Full-Length Transcript Sequencing of Abrus precatorius.</title>
        <authorList>
            <person name="Hovde B.T."/>
            <person name="Daligault H.E."/>
            <person name="Hanschen E.R."/>
            <person name="Kunde Y.A."/>
            <person name="Johnson M.B."/>
            <person name="Starkenburg S.R."/>
            <person name="Johnson S.L."/>
        </authorList>
    </citation>
    <scope>NUCLEOTIDE SEQUENCE [LARGE SCALE GENOMIC DNA]</scope>
</reference>
<dbReference type="Gene3D" id="2.30.29.30">
    <property type="entry name" value="Pleckstrin-homology domain (PH domain)/Phosphotyrosine-binding domain (PTB)"/>
    <property type="match status" value="1"/>
</dbReference>
<evidence type="ECO:0000313" key="3">
    <source>
        <dbReference type="Proteomes" id="UP000694853"/>
    </source>
</evidence>
<dbReference type="OrthoDB" id="640718at2759"/>
<sequence length="213" mass="24068">MSQQEQRSNNTSAMSAPTSENIRLTRFWFCWGYLDSVKDGLGKWGKKAVQATKNVRDLAANMWHHLKTGSSFADTAVERIAMGTRVIAEGGHEKIFKQSFETVSEEKLLKAYACYLSTSTGPVVGVLYLSTVKLAFCSDYPLSYEMGEHTQWTYYKVVLPLLQLRAVNPLTIGTTSSEKYIQIITVDNYEFWFMAFVHYNNAVTSIQGALQCR</sequence>
<gene>
    <name evidence="4" type="primary">LOC113874381</name>
</gene>
<organism evidence="3 4">
    <name type="scientific">Abrus precatorius</name>
    <name type="common">Indian licorice</name>
    <name type="synonym">Glycine abrus</name>
    <dbReference type="NCBI Taxonomy" id="3816"/>
    <lineage>
        <taxon>Eukaryota</taxon>
        <taxon>Viridiplantae</taxon>
        <taxon>Streptophyta</taxon>
        <taxon>Embryophyta</taxon>
        <taxon>Tracheophyta</taxon>
        <taxon>Spermatophyta</taxon>
        <taxon>Magnoliopsida</taxon>
        <taxon>eudicotyledons</taxon>
        <taxon>Gunneridae</taxon>
        <taxon>Pentapetalae</taxon>
        <taxon>rosids</taxon>
        <taxon>fabids</taxon>
        <taxon>Fabales</taxon>
        <taxon>Fabaceae</taxon>
        <taxon>Papilionoideae</taxon>
        <taxon>50 kb inversion clade</taxon>
        <taxon>NPAAA clade</taxon>
        <taxon>indigoferoid/millettioid clade</taxon>
        <taxon>Abreae</taxon>
        <taxon>Abrus</taxon>
    </lineage>
</organism>
<dbReference type="PANTHER" id="PTHR31969">
    <property type="entry name" value="GEM-LIKE PROTEIN 2"/>
    <property type="match status" value="1"/>
</dbReference>
<feature type="domain" description="GRAM" evidence="2">
    <location>
        <begin position="94"/>
        <end position="171"/>
    </location>
</feature>
<proteinExistence type="inferred from homology"/>
<dbReference type="InterPro" id="IPR004182">
    <property type="entry name" value="GRAM"/>
</dbReference>
<accession>A0A8B8MIK2</accession>
<keyword evidence="3" id="KW-1185">Reference proteome</keyword>
<evidence type="ECO:0000259" key="2">
    <source>
        <dbReference type="SMART" id="SM00568"/>
    </source>
</evidence>
<name>A0A8B8MIK2_ABRPR</name>
<comment type="similarity">
    <text evidence="1">Belongs to the GEM family.</text>
</comment>
<evidence type="ECO:0000256" key="1">
    <source>
        <dbReference type="ARBA" id="ARBA00009414"/>
    </source>
</evidence>
<evidence type="ECO:0000313" key="4">
    <source>
        <dbReference type="RefSeq" id="XP_027368405.1"/>
    </source>
</evidence>
<dbReference type="RefSeq" id="XP_027368405.1">
    <property type="nucleotide sequence ID" value="XM_027512604.1"/>
</dbReference>
<dbReference type="Pfam" id="PF02893">
    <property type="entry name" value="GRAM"/>
    <property type="match status" value="1"/>
</dbReference>
<dbReference type="SMART" id="SM00568">
    <property type="entry name" value="GRAM"/>
    <property type="match status" value="1"/>
</dbReference>
<dbReference type="AlphaFoldDB" id="A0A8B8MIK2"/>
<dbReference type="Proteomes" id="UP000694853">
    <property type="component" value="Unplaced"/>
</dbReference>
<dbReference type="KEGG" id="aprc:113874381"/>
<dbReference type="InterPro" id="IPR037848">
    <property type="entry name" value="GEM-like"/>
</dbReference>
<dbReference type="InterPro" id="IPR011993">
    <property type="entry name" value="PH-like_dom_sf"/>
</dbReference>
<protein>
    <submittedName>
        <fullName evidence="4">GEM-like protein 1</fullName>
    </submittedName>
</protein>